<evidence type="ECO:0000256" key="2">
    <source>
        <dbReference type="ARBA" id="ARBA00022722"/>
    </source>
</evidence>
<evidence type="ECO:0000256" key="4">
    <source>
        <dbReference type="ARBA" id="ARBA00022801"/>
    </source>
</evidence>
<accession>A0ABR7NG84</accession>
<proteinExistence type="inferred from homology"/>
<dbReference type="NCBIfam" id="TIGR00255">
    <property type="entry name" value="YicC/YloC family endoribonuclease"/>
    <property type="match status" value="1"/>
</dbReference>
<evidence type="ECO:0000313" key="9">
    <source>
        <dbReference type="Proteomes" id="UP000658131"/>
    </source>
</evidence>
<evidence type="ECO:0000256" key="1">
    <source>
        <dbReference type="ARBA" id="ARBA00001968"/>
    </source>
</evidence>
<dbReference type="InterPro" id="IPR013527">
    <property type="entry name" value="YicC-like_N"/>
</dbReference>
<reference evidence="8 9" key="1">
    <citation type="submission" date="2020-08" db="EMBL/GenBank/DDBJ databases">
        <title>Genome public.</title>
        <authorList>
            <person name="Liu C."/>
            <person name="Sun Q."/>
        </authorList>
    </citation>
    <scope>NUCLEOTIDE SEQUENCE [LARGE SCALE GENOMIC DNA]</scope>
    <source>
        <strain evidence="8 9">BX1</strain>
    </source>
</reference>
<evidence type="ECO:0000256" key="3">
    <source>
        <dbReference type="ARBA" id="ARBA00022759"/>
    </source>
</evidence>
<gene>
    <name evidence="8" type="ORF">H8717_03195</name>
</gene>
<keyword evidence="9" id="KW-1185">Reference proteome</keyword>
<feature type="domain" description="Endoribonuclease YicC-like N-terminal" evidence="6">
    <location>
        <begin position="2"/>
        <end position="156"/>
    </location>
</feature>
<dbReference type="RefSeq" id="WP_262399056.1">
    <property type="nucleotide sequence ID" value="NZ_JACRTB010000003.1"/>
</dbReference>
<evidence type="ECO:0000259" key="7">
    <source>
        <dbReference type="Pfam" id="PF08340"/>
    </source>
</evidence>
<keyword evidence="4" id="KW-0378">Hydrolase</keyword>
<comment type="similarity">
    <text evidence="5">Belongs to the YicC/YloC family.</text>
</comment>
<dbReference type="PANTHER" id="PTHR30636:SF3">
    <property type="entry name" value="UPF0701 PROTEIN YICC"/>
    <property type="match status" value="1"/>
</dbReference>
<dbReference type="EMBL" id="JACRTB010000003">
    <property type="protein sequence ID" value="MBC8575420.1"/>
    <property type="molecule type" value="Genomic_DNA"/>
</dbReference>
<feature type="domain" description="Endoribonuclease YicC-like C-terminal" evidence="7">
    <location>
        <begin position="173"/>
        <end position="292"/>
    </location>
</feature>
<dbReference type="Pfam" id="PF03755">
    <property type="entry name" value="YicC-like_N"/>
    <property type="match status" value="1"/>
</dbReference>
<keyword evidence="2" id="KW-0540">Nuclease</keyword>
<protein>
    <submittedName>
        <fullName evidence="8">YicC family protein</fullName>
    </submittedName>
</protein>
<dbReference type="Proteomes" id="UP000658131">
    <property type="component" value="Unassembled WGS sequence"/>
</dbReference>
<name>A0ABR7NG84_9FIRM</name>
<dbReference type="Pfam" id="PF08340">
    <property type="entry name" value="YicC-like_C"/>
    <property type="match status" value="1"/>
</dbReference>
<evidence type="ECO:0000313" key="8">
    <source>
        <dbReference type="EMBL" id="MBC8575420.1"/>
    </source>
</evidence>
<comment type="cofactor">
    <cofactor evidence="1">
        <name>a divalent metal cation</name>
        <dbReference type="ChEBI" id="CHEBI:60240"/>
    </cofactor>
</comment>
<evidence type="ECO:0000256" key="5">
    <source>
        <dbReference type="ARBA" id="ARBA00035648"/>
    </source>
</evidence>
<comment type="caution">
    <text evidence="8">The sequence shown here is derived from an EMBL/GenBank/DDBJ whole genome shotgun (WGS) entry which is preliminary data.</text>
</comment>
<organism evidence="8 9">
    <name type="scientific">Yanshouia hominis</name>
    <dbReference type="NCBI Taxonomy" id="2763673"/>
    <lineage>
        <taxon>Bacteria</taxon>
        <taxon>Bacillati</taxon>
        <taxon>Bacillota</taxon>
        <taxon>Clostridia</taxon>
        <taxon>Eubacteriales</taxon>
        <taxon>Oscillospiraceae</taxon>
        <taxon>Yanshouia</taxon>
    </lineage>
</organism>
<keyword evidence="3" id="KW-0255">Endonuclease</keyword>
<dbReference type="InterPro" id="IPR013551">
    <property type="entry name" value="YicC-like_C"/>
</dbReference>
<evidence type="ECO:0000259" key="6">
    <source>
        <dbReference type="Pfam" id="PF03755"/>
    </source>
</evidence>
<dbReference type="InterPro" id="IPR005229">
    <property type="entry name" value="YicC/YloC-like"/>
</dbReference>
<sequence>MIRSMTGYGRSQQQLNGWDITVEIKSVNHRYFEFSCRTPRNCAFLEDKLKAQVQSRISRGKVDCYCAIVSTDAGDSAVLVNRALAKSYLAAMRELAEETGVPFEVTLRDLARLPDVFTVERAVPDEEALTAAVQTVAAEALDRFVAMRETEGARLRADIESRSRTISGLTARIEEQSPKTVEAYRERLYQKLSQLLADRSIDDARVLTEAAIFADRIAVDEETVRLRSHLHQLGEILGASDPVGRKLDFLMQELNREANTIGSKAQDAKNAAVVVALKSELEKIREQIQNIE</sequence>
<dbReference type="PANTHER" id="PTHR30636">
    <property type="entry name" value="UPF0701 PROTEIN YICC"/>
    <property type="match status" value="1"/>
</dbReference>